<gene>
    <name evidence="1" type="ORF">SCABRO_00223</name>
</gene>
<comment type="caution">
    <text evidence="1">The sequence shown here is derived from an EMBL/GenBank/DDBJ whole genome shotgun (WGS) entry which is preliminary data.</text>
</comment>
<reference evidence="1 2" key="1">
    <citation type="submission" date="2014-10" db="EMBL/GenBank/DDBJ databases">
        <title>Draft genome of anammox bacterium scalindua brodae, obtained using differential coverage binning of sequence data from two enrichment reactors.</title>
        <authorList>
            <person name="Speth D.R."/>
            <person name="Russ L."/>
            <person name="Kartal B."/>
            <person name="Op den Camp H.J."/>
            <person name="Dutilh B.E."/>
            <person name="Jetten M.S."/>
        </authorList>
    </citation>
    <scope>NUCLEOTIDE SEQUENCE [LARGE SCALE GENOMIC DNA]</scope>
    <source>
        <strain evidence="1">RU1</strain>
    </source>
</reference>
<dbReference type="AlphaFoldDB" id="A0A0B0ES62"/>
<name>A0A0B0ES62_9BACT</name>
<organism evidence="1 2">
    <name type="scientific">Candidatus Scalindua brodae</name>
    <dbReference type="NCBI Taxonomy" id="237368"/>
    <lineage>
        <taxon>Bacteria</taxon>
        <taxon>Pseudomonadati</taxon>
        <taxon>Planctomycetota</taxon>
        <taxon>Candidatus Brocadiia</taxon>
        <taxon>Candidatus Brocadiales</taxon>
        <taxon>Candidatus Scalinduaceae</taxon>
        <taxon>Candidatus Scalindua</taxon>
    </lineage>
</organism>
<dbReference type="Proteomes" id="UP000030652">
    <property type="component" value="Unassembled WGS sequence"/>
</dbReference>
<dbReference type="EMBL" id="JRYO01000022">
    <property type="protein sequence ID" value="KHE93973.1"/>
    <property type="molecule type" value="Genomic_DNA"/>
</dbReference>
<proteinExistence type="predicted"/>
<feature type="non-terminal residue" evidence="1">
    <location>
        <position position="32"/>
    </location>
</feature>
<protein>
    <submittedName>
        <fullName evidence="1">Uncharacterized protein</fullName>
    </submittedName>
</protein>
<sequence length="32" mass="3579">MKKVLVLFMAVFLTVGMADSARAVTFNLFDWG</sequence>
<accession>A0A0B0ES62</accession>
<evidence type="ECO:0000313" key="2">
    <source>
        <dbReference type="Proteomes" id="UP000030652"/>
    </source>
</evidence>
<evidence type="ECO:0000313" key="1">
    <source>
        <dbReference type="EMBL" id="KHE93973.1"/>
    </source>
</evidence>